<gene>
    <name evidence="10" type="ORF">GCM10007420_24850</name>
</gene>
<evidence type="ECO:0000256" key="6">
    <source>
        <dbReference type="ARBA" id="ARBA00023136"/>
    </source>
</evidence>
<dbReference type="PANTHER" id="PTHR24221">
    <property type="entry name" value="ATP-BINDING CASSETTE SUB-FAMILY B"/>
    <property type="match status" value="1"/>
</dbReference>
<feature type="domain" description="ABC transmembrane type-1" evidence="9">
    <location>
        <begin position="44"/>
        <end position="333"/>
    </location>
</feature>
<dbReference type="PROSITE" id="PS50929">
    <property type="entry name" value="ABC_TM1F"/>
    <property type="match status" value="1"/>
</dbReference>
<comment type="caution">
    <text evidence="10">The sequence shown here is derived from an EMBL/GenBank/DDBJ whole genome shotgun (WGS) entry which is preliminary data.</text>
</comment>
<keyword evidence="11" id="KW-1185">Reference proteome</keyword>
<keyword evidence="3" id="KW-0547">Nucleotide-binding</keyword>
<dbReference type="Pfam" id="PF00664">
    <property type="entry name" value="ABC_membrane"/>
    <property type="match status" value="1"/>
</dbReference>
<evidence type="ECO:0000256" key="2">
    <source>
        <dbReference type="ARBA" id="ARBA00022692"/>
    </source>
</evidence>
<dbReference type="CDD" id="cd18582">
    <property type="entry name" value="ABC_6TM_ATM1_ABCB7"/>
    <property type="match status" value="1"/>
</dbReference>
<evidence type="ECO:0000256" key="3">
    <source>
        <dbReference type="ARBA" id="ARBA00022741"/>
    </source>
</evidence>
<evidence type="ECO:0000256" key="1">
    <source>
        <dbReference type="ARBA" id="ARBA00004651"/>
    </source>
</evidence>
<dbReference type="InterPro" id="IPR003593">
    <property type="entry name" value="AAA+_ATPase"/>
</dbReference>
<name>A0ABQ1XZL6_9PROT</name>
<feature type="transmembrane region" description="Helical" evidence="7">
    <location>
        <begin position="159"/>
        <end position="179"/>
    </location>
</feature>
<keyword evidence="5 7" id="KW-1133">Transmembrane helix</keyword>
<proteinExistence type="predicted"/>
<feature type="transmembrane region" description="Helical" evidence="7">
    <location>
        <begin position="79"/>
        <end position="99"/>
    </location>
</feature>
<dbReference type="InterPro" id="IPR011527">
    <property type="entry name" value="ABC1_TM_dom"/>
</dbReference>
<dbReference type="PANTHER" id="PTHR24221:SF654">
    <property type="entry name" value="ATP-BINDING CASSETTE SUB-FAMILY B MEMBER 6"/>
    <property type="match status" value="1"/>
</dbReference>
<dbReference type="EMBL" id="BMFS01000014">
    <property type="protein sequence ID" value="GGH07182.1"/>
    <property type="molecule type" value="Genomic_DNA"/>
</dbReference>
<dbReference type="RefSeq" id="WP_188452923.1">
    <property type="nucleotide sequence ID" value="NZ_BMFS01000014.1"/>
</dbReference>
<feature type="transmembrane region" description="Helical" evidence="7">
    <location>
        <begin position="43"/>
        <end position="64"/>
    </location>
</feature>
<dbReference type="Pfam" id="PF00005">
    <property type="entry name" value="ABC_tran"/>
    <property type="match status" value="1"/>
</dbReference>
<accession>A0ABQ1XZL6</accession>
<comment type="subcellular location">
    <subcellularLocation>
        <location evidence="1">Cell membrane</location>
        <topology evidence="1">Multi-pass membrane protein</topology>
    </subcellularLocation>
</comment>
<dbReference type="InterPro" id="IPR036640">
    <property type="entry name" value="ABC1_TM_sf"/>
</dbReference>
<evidence type="ECO:0000313" key="11">
    <source>
        <dbReference type="Proteomes" id="UP000648722"/>
    </source>
</evidence>
<dbReference type="SMART" id="SM00382">
    <property type="entry name" value="AAA"/>
    <property type="match status" value="1"/>
</dbReference>
<dbReference type="SUPFAM" id="SSF90123">
    <property type="entry name" value="ABC transporter transmembrane region"/>
    <property type="match status" value="1"/>
</dbReference>
<evidence type="ECO:0000259" key="8">
    <source>
        <dbReference type="PROSITE" id="PS50893"/>
    </source>
</evidence>
<dbReference type="Gene3D" id="3.40.50.300">
    <property type="entry name" value="P-loop containing nucleotide triphosphate hydrolases"/>
    <property type="match status" value="1"/>
</dbReference>
<feature type="transmembrane region" description="Helical" evidence="7">
    <location>
        <begin position="307"/>
        <end position="328"/>
    </location>
</feature>
<evidence type="ECO:0000313" key="10">
    <source>
        <dbReference type="EMBL" id="GGH07182.1"/>
    </source>
</evidence>
<sequence>MATPSDVVKTPDSQQPEGRLDEAIVRVAGILASRDMARWRFRMVLAFFLTLIAKLFAVAAPVLFGNGINALTNSIDTGATLAFWAFGGAFVANALARFASTSAPQLRDSLFAPVSQDAQRIMALKGFLHVQSLSLRYHQTRRAGAVNRIIDRGANAVDFLLRFLVFNIVPAVVELILAATVAALLYGWIFAVIIVVAVMAYALVTWFLTEWRVKLRRQMNEADSEVNARAVDILANFETVKAFAAERREAERYNDAKGRYATAAAKSDQSLNTLNIVQSAIMNGGLLAVMLMGALLALQGRLQVGDVAALTLMLMSVYQPLNILGFAYRQIRQAAVDLEKLFQTLTLVPDVQDKPGAKELVVTEGGMSFENVSFAHEGRSRSVENLSFDVKGGTFVGIAGPSGSGKSTTLRLLLRFFDPDKGRVLIDGQDIAHVTQESLRNAMGLVPQDVVLFNDTLRQNLLYGRPDATEEQLWDAIDRARLRQFVEDLEDGLETRVGERGLKLSGGEKQRVGVARAILKDPPILILDEATSALDSETESDVQEALNEVMKGRTVISVAHRLSTIARADKIYVLHEGGIAEQGTHDELVNMGGRYAAMWDRQIQAVDAARKVRDATAARERAL</sequence>
<evidence type="ECO:0000259" key="9">
    <source>
        <dbReference type="PROSITE" id="PS50929"/>
    </source>
</evidence>
<keyword evidence="4" id="KW-0067">ATP-binding</keyword>
<evidence type="ECO:0000256" key="5">
    <source>
        <dbReference type="ARBA" id="ARBA00022989"/>
    </source>
</evidence>
<feature type="transmembrane region" description="Helical" evidence="7">
    <location>
        <begin position="280"/>
        <end position="301"/>
    </location>
</feature>
<dbReference type="InterPro" id="IPR027417">
    <property type="entry name" value="P-loop_NTPase"/>
</dbReference>
<dbReference type="SUPFAM" id="SSF52540">
    <property type="entry name" value="P-loop containing nucleoside triphosphate hydrolases"/>
    <property type="match status" value="1"/>
</dbReference>
<feature type="domain" description="ABC transporter" evidence="8">
    <location>
        <begin position="367"/>
        <end position="601"/>
    </location>
</feature>
<organism evidence="10 11">
    <name type="scientific">Glycocaulis albus</name>
    <dbReference type="NCBI Taxonomy" id="1382801"/>
    <lineage>
        <taxon>Bacteria</taxon>
        <taxon>Pseudomonadati</taxon>
        <taxon>Pseudomonadota</taxon>
        <taxon>Alphaproteobacteria</taxon>
        <taxon>Maricaulales</taxon>
        <taxon>Maricaulaceae</taxon>
        <taxon>Glycocaulis</taxon>
    </lineage>
</organism>
<dbReference type="Proteomes" id="UP000648722">
    <property type="component" value="Unassembled WGS sequence"/>
</dbReference>
<dbReference type="PROSITE" id="PS50893">
    <property type="entry name" value="ABC_TRANSPORTER_2"/>
    <property type="match status" value="1"/>
</dbReference>
<keyword evidence="6 7" id="KW-0472">Membrane</keyword>
<dbReference type="InterPro" id="IPR039421">
    <property type="entry name" value="Type_1_exporter"/>
</dbReference>
<dbReference type="InterPro" id="IPR003439">
    <property type="entry name" value="ABC_transporter-like_ATP-bd"/>
</dbReference>
<reference evidence="11" key="1">
    <citation type="journal article" date="2019" name="Int. J. Syst. Evol. Microbiol.">
        <title>The Global Catalogue of Microorganisms (GCM) 10K type strain sequencing project: providing services to taxonomists for standard genome sequencing and annotation.</title>
        <authorList>
            <consortium name="The Broad Institute Genomics Platform"/>
            <consortium name="The Broad Institute Genome Sequencing Center for Infectious Disease"/>
            <person name="Wu L."/>
            <person name="Ma J."/>
        </authorList>
    </citation>
    <scope>NUCLEOTIDE SEQUENCE [LARGE SCALE GENOMIC DNA]</scope>
    <source>
        <strain evidence="11">CGMCC 1.12766</strain>
    </source>
</reference>
<keyword evidence="2 7" id="KW-0812">Transmembrane</keyword>
<protein>
    <submittedName>
        <fullName evidence="10">ABC transporter</fullName>
    </submittedName>
</protein>
<evidence type="ECO:0000256" key="4">
    <source>
        <dbReference type="ARBA" id="ARBA00022840"/>
    </source>
</evidence>
<dbReference type="Gene3D" id="1.20.1560.10">
    <property type="entry name" value="ABC transporter type 1, transmembrane domain"/>
    <property type="match status" value="1"/>
</dbReference>
<evidence type="ECO:0000256" key="7">
    <source>
        <dbReference type="SAM" id="Phobius"/>
    </source>
</evidence>
<feature type="transmembrane region" description="Helical" evidence="7">
    <location>
        <begin position="185"/>
        <end position="209"/>
    </location>
</feature>
<dbReference type="PROSITE" id="PS00211">
    <property type="entry name" value="ABC_TRANSPORTER_1"/>
    <property type="match status" value="1"/>
</dbReference>
<dbReference type="InterPro" id="IPR017871">
    <property type="entry name" value="ABC_transporter-like_CS"/>
</dbReference>